<name>A0A919X4Y4_9BACI</name>
<dbReference type="RefSeq" id="WP_212919143.1">
    <property type="nucleotide sequence ID" value="NZ_BORP01000001.1"/>
</dbReference>
<comment type="caution">
    <text evidence="2">The sequence shown here is derived from an EMBL/GenBank/DDBJ whole genome shotgun (WGS) entry which is preliminary data.</text>
</comment>
<evidence type="ECO:0000259" key="1">
    <source>
        <dbReference type="PROSITE" id="PS51819"/>
    </source>
</evidence>
<sequence length="122" mass="14059">MNFYYEKFDHVQIAAPKGSEEIAREFYQGILKFAEVEKPANLQKRGGAWFSAGNIHIHVGIEEPFYPAKKAHPAILVNNLKGFMDYLDTKKVSYTVDENLPGAQRFYLADPFGNRLEFLEWD</sequence>
<proteinExistence type="predicted"/>
<keyword evidence="3" id="KW-1185">Reference proteome</keyword>
<protein>
    <submittedName>
        <fullName evidence="2">Glyoxalase</fullName>
    </submittedName>
</protein>
<dbReference type="PROSITE" id="PS51819">
    <property type="entry name" value="VOC"/>
    <property type="match status" value="1"/>
</dbReference>
<organism evidence="2 3">
    <name type="scientific">Ornithinibacillus bavariensis</name>
    <dbReference type="NCBI Taxonomy" id="545502"/>
    <lineage>
        <taxon>Bacteria</taxon>
        <taxon>Bacillati</taxon>
        <taxon>Bacillota</taxon>
        <taxon>Bacilli</taxon>
        <taxon>Bacillales</taxon>
        <taxon>Bacillaceae</taxon>
        <taxon>Ornithinibacillus</taxon>
    </lineage>
</organism>
<dbReference type="AlphaFoldDB" id="A0A919X4Y4"/>
<reference evidence="2" key="1">
    <citation type="submission" date="2021-03" db="EMBL/GenBank/DDBJ databases">
        <title>Antimicrobial resistance genes in bacteria isolated from Japanese honey, and their potential for conferring macrolide and lincosamide resistance in the American foulbrood pathogen Paenibacillus larvae.</title>
        <authorList>
            <person name="Okamoto M."/>
            <person name="Kumagai M."/>
            <person name="Kanamori H."/>
            <person name="Takamatsu D."/>
        </authorList>
    </citation>
    <scope>NUCLEOTIDE SEQUENCE</scope>
    <source>
        <strain evidence="2">J43TS3</strain>
    </source>
</reference>
<dbReference type="Gene3D" id="3.10.180.10">
    <property type="entry name" value="2,3-Dihydroxybiphenyl 1,2-Dioxygenase, domain 1"/>
    <property type="match status" value="1"/>
</dbReference>
<dbReference type="InterPro" id="IPR037523">
    <property type="entry name" value="VOC_core"/>
</dbReference>
<accession>A0A919X4Y4</accession>
<dbReference type="EMBL" id="BORP01000001">
    <property type="protein sequence ID" value="GIO25606.1"/>
    <property type="molecule type" value="Genomic_DNA"/>
</dbReference>
<feature type="domain" description="VOC" evidence="1">
    <location>
        <begin position="7"/>
        <end position="121"/>
    </location>
</feature>
<dbReference type="SUPFAM" id="SSF54593">
    <property type="entry name" value="Glyoxalase/Bleomycin resistance protein/Dihydroxybiphenyl dioxygenase"/>
    <property type="match status" value="1"/>
</dbReference>
<dbReference type="PANTHER" id="PTHR39175:SF1">
    <property type="entry name" value="FAMILY PROTEIN, PUTATIVE (AFU_ORTHOLOGUE AFUA_3G15060)-RELATED"/>
    <property type="match status" value="1"/>
</dbReference>
<dbReference type="PANTHER" id="PTHR39175">
    <property type="entry name" value="FAMILY PROTEIN, PUTATIVE (AFU_ORTHOLOGUE AFUA_3G15060)-RELATED"/>
    <property type="match status" value="1"/>
</dbReference>
<gene>
    <name evidence="2" type="ORF">J43TS3_02170</name>
</gene>
<evidence type="ECO:0000313" key="3">
    <source>
        <dbReference type="Proteomes" id="UP000676917"/>
    </source>
</evidence>
<dbReference type="Proteomes" id="UP000676917">
    <property type="component" value="Unassembled WGS sequence"/>
</dbReference>
<dbReference type="Pfam" id="PF00903">
    <property type="entry name" value="Glyoxalase"/>
    <property type="match status" value="1"/>
</dbReference>
<dbReference type="InterPro" id="IPR004360">
    <property type="entry name" value="Glyas_Fos-R_dOase_dom"/>
</dbReference>
<dbReference type="InterPro" id="IPR029068">
    <property type="entry name" value="Glyas_Bleomycin-R_OHBP_Dase"/>
</dbReference>
<evidence type="ECO:0000313" key="2">
    <source>
        <dbReference type="EMBL" id="GIO25606.1"/>
    </source>
</evidence>